<gene>
    <name evidence="2" type="ORF">FHS82_001697</name>
</gene>
<dbReference type="Proteomes" id="UP001429580">
    <property type="component" value="Unassembled WGS sequence"/>
</dbReference>
<evidence type="ECO:0000256" key="1">
    <source>
        <dbReference type="SAM" id="SignalP"/>
    </source>
</evidence>
<dbReference type="InterPro" id="IPR006597">
    <property type="entry name" value="Sel1-like"/>
</dbReference>
<proteinExistence type="predicted"/>
<keyword evidence="1" id="KW-0732">Signal</keyword>
<dbReference type="InterPro" id="IPR011990">
    <property type="entry name" value="TPR-like_helical_dom_sf"/>
</dbReference>
<feature type="signal peptide" evidence="1">
    <location>
        <begin position="1"/>
        <end position="26"/>
    </location>
</feature>
<dbReference type="RefSeq" id="WP_166950878.1">
    <property type="nucleotide sequence ID" value="NZ_JAASQI010000003.1"/>
</dbReference>
<protein>
    <submittedName>
        <fullName evidence="2">TPR repeat protein</fullName>
    </submittedName>
</protein>
<dbReference type="Pfam" id="PF08238">
    <property type="entry name" value="Sel1"/>
    <property type="match status" value="5"/>
</dbReference>
<reference evidence="2 3" key="1">
    <citation type="submission" date="2020-03" db="EMBL/GenBank/DDBJ databases">
        <title>Genomic Encyclopedia of Type Strains, Phase IV (KMG-IV): sequencing the most valuable type-strain genomes for metagenomic binning, comparative biology and taxonomic classification.</title>
        <authorList>
            <person name="Goeker M."/>
        </authorList>
    </citation>
    <scope>NUCLEOTIDE SEQUENCE [LARGE SCALE GENOMIC DNA]</scope>
    <source>
        <strain evidence="2 3">DSM 103870</strain>
    </source>
</reference>
<dbReference type="PANTHER" id="PTHR11102:SF160">
    <property type="entry name" value="ERAD-ASSOCIATED E3 UBIQUITIN-PROTEIN LIGASE COMPONENT HRD3"/>
    <property type="match status" value="1"/>
</dbReference>
<dbReference type="PANTHER" id="PTHR11102">
    <property type="entry name" value="SEL-1-LIKE PROTEIN"/>
    <property type="match status" value="1"/>
</dbReference>
<name>A0ABX0V458_9HYPH</name>
<dbReference type="SUPFAM" id="SSF81901">
    <property type="entry name" value="HCP-like"/>
    <property type="match status" value="2"/>
</dbReference>
<accession>A0ABX0V458</accession>
<evidence type="ECO:0000313" key="2">
    <source>
        <dbReference type="EMBL" id="NIJ57861.1"/>
    </source>
</evidence>
<dbReference type="InterPro" id="IPR050767">
    <property type="entry name" value="Sel1_AlgK"/>
</dbReference>
<evidence type="ECO:0000313" key="3">
    <source>
        <dbReference type="Proteomes" id="UP001429580"/>
    </source>
</evidence>
<feature type="chain" id="PRO_5047268640" evidence="1">
    <location>
        <begin position="27"/>
        <end position="401"/>
    </location>
</feature>
<sequence length="401" mass="41563">MAISDKVRAAFFAAALLAVAATPAAAAPRFDSLVSAALDGDREALRAAAKLIAARGPQPFKGAAQLRPLLRREALNGSSASATAYAILLQHGIGGEANPGEAPQWYARGAQAGNVKSVKGAAVAYALGWGVRRDTDRALRLLAGLPREERAREMLKIARALLSPGREEPEAARQWLGRAAVLGTSATVAAAGLHAGLAAPGDPEEGKTLRRWLQPLIARGDTDASIVLARHLLAQPDTHDRLEAIDLLLKAAGTGDRRGIEALSKLSGGGQNDVAGDGTILQFLEEKALAGSNPARVSLGEIYAFRAGAEEGAQQKAQRFLTLAARDGDAVAQYRLGMLLLTGARTEGDTELARAYLSLAAAQGNAPAALAAARFGGMSRAEADTVIGRAAVTDAETEGRK</sequence>
<dbReference type="EMBL" id="JAASQI010000003">
    <property type="protein sequence ID" value="NIJ57861.1"/>
    <property type="molecule type" value="Genomic_DNA"/>
</dbReference>
<keyword evidence="3" id="KW-1185">Reference proteome</keyword>
<comment type="caution">
    <text evidence="2">The sequence shown here is derived from an EMBL/GenBank/DDBJ whole genome shotgun (WGS) entry which is preliminary data.</text>
</comment>
<dbReference type="SMART" id="SM00671">
    <property type="entry name" value="SEL1"/>
    <property type="match status" value="2"/>
</dbReference>
<organism evidence="2 3">
    <name type="scientific">Pseudochelatococcus lubricantis</name>
    <dbReference type="NCBI Taxonomy" id="1538102"/>
    <lineage>
        <taxon>Bacteria</taxon>
        <taxon>Pseudomonadati</taxon>
        <taxon>Pseudomonadota</taxon>
        <taxon>Alphaproteobacteria</taxon>
        <taxon>Hyphomicrobiales</taxon>
        <taxon>Chelatococcaceae</taxon>
        <taxon>Pseudochelatococcus</taxon>
    </lineage>
</organism>
<dbReference type="Gene3D" id="1.25.40.10">
    <property type="entry name" value="Tetratricopeptide repeat domain"/>
    <property type="match status" value="1"/>
</dbReference>